<evidence type="ECO:0000313" key="3">
    <source>
        <dbReference type="Proteomes" id="UP001374535"/>
    </source>
</evidence>
<organism evidence="2 3">
    <name type="scientific">Vigna mungo</name>
    <name type="common">Black gram</name>
    <name type="synonym">Phaseolus mungo</name>
    <dbReference type="NCBI Taxonomy" id="3915"/>
    <lineage>
        <taxon>Eukaryota</taxon>
        <taxon>Viridiplantae</taxon>
        <taxon>Streptophyta</taxon>
        <taxon>Embryophyta</taxon>
        <taxon>Tracheophyta</taxon>
        <taxon>Spermatophyta</taxon>
        <taxon>Magnoliopsida</taxon>
        <taxon>eudicotyledons</taxon>
        <taxon>Gunneridae</taxon>
        <taxon>Pentapetalae</taxon>
        <taxon>rosids</taxon>
        <taxon>fabids</taxon>
        <taxon>Fabales</taxon>
        <taxon>Fabaceae</taxon>
        <taxon>Papilionoideae</taxon>
        <taxon>50 kb inversion clade</taxon>
        <taxon>NPAAA clade</taxon>
        <taxon>indigoferoid/millettioid clade</taxon>
        <taxon>Phaseoleae</taxon>
        <taxon>Vigna</taxon>
    </lineage>
</organism>
<evidence type="ECO:0000256" key="1">
    <source>
        <dbReference type="SAM" id="Phobius"/>
    </source>
</evidence>
<accession>A0AAQ3SBN9</accession>
<protein>
    <submittedName>
        <fullName evidence="2">Uncharacterized protein</fullName>
    </submittedName>
</protein>
<keyword evidence="3" id="KW-1185">Reference proteome</keyword>
<keyword evidence="1" id="KW-0812">Transmembrane</keyword>
<dbReference type="AlphaFoldDB" id="A0AAQ3SBN9"/>
<sequence length="143" mass="16469">MKMSCYMLHVTHYMCGVGIRLRCGATCKSKLVCRSAALFSLCPQHTLTVVVVDVNEVFILTLSYHRSSLLLVFFSIISGPFFAPHIPFFFFPSKYLFSSQPQQNSKHSPLLFTSLTTTGMLLFLKVRSHFWVLQKFPSFRFWV</sequence>
<feature type="transmembrane region" description="Helical" evidence="1">
    <location>
        <begin position="69"/>
        <end position="90"/>
    </location>
</feature>
<name>A0AAQ3SBN9_VIGMU</name>
<gene>
    <name evidence="2" type="ORF">V8G54_001303</name>
</gene>
<evidence type="ECO:0000313" key="2">
    <source>
        <dbReference type="EMBL" id="WVZ22759.1"/>
    </source>
</evidence>
<dbReference type="EMBL" id="CP144700">
    <property type="protein sequence ID" value="WVZ22759.1"/>
    <property type="molecule type" value="Genomic_DNA"/>
</dbReference>
<keyword evidence="1" id="KW-0472">Membrane</keyword>
<keyword evidence="1" id="KW-1133">Transmembrane helix</keyword>
<reference evidence="2 3" key="1">
    <citation type="journal article" date="2023" name="Life. Sci Alliance">
        <title>Evolutionary insights into 3D genome organization and epigenetic landscape of Vigna mungo.</title>
        <authorList>
            <person name="Junaid A."/>
            <person name="Singh B."/>
            <person name="Bhatia S."/>
        </authorList>
    </citation>
    <scope>NUCLEOTIDE SEQUENCE [LARGE SCALE GENOMIC DNA]</scope>
    <source>
        <strain evidence="2">Urdbean</strain>
    </source>
</reference>
<proteinExistence type="predicted"/>
<dbReference type="Proteomes" id="UP001374535">
    <property type="component" value="Chromosome 1"/>
</dbReference>
<feature type="transmembrane region" description="Helical" evidence="1">
    <location>
        <begin position="110"/>
        <end position="126"/>
    </location>
</feature>